<keyword evidence="3" id="KW-0966">Cell projection</keyword>
<feature type="non-terminal residue" evidence="3">
    <location>
        <position position="1"/>
    </location>
</feature>
<proteinExistence type="predicted"/>
<accession>A0A3M7PFW6</accession>
<feature type="region of interest" description="Disordered" evidence="1">
    <location>
        <begin position="304"/>
        <end position="341"/>
    </location>
</feature>
<sequence>FKSSPVPYNEDIVFPGIKPDPLTSNIYSVGERILLTWLNFCYANYKNKIWYETERGGEPPSRWIVNFDIDLTDSLAFGAVLGAYCPFLVETHLKRMYATADTAEKCFHNALILIECCRKIGLDYDINSLDITDPNSISLILFCAFLFQKLPQYLPSCTIDFSSPLHQVAAKEIKIANPSNKNIFYEAILIGSNKDNFSLPKGIELPISAKSNALLSLEFNSNNLKPGNAYLILVGKKRGTVPADTIVFYLKTCIDELTAKKIVKFQTPLYRPLDLIVEVENPYDQAGEFSVKIIESDNVNGTIQNPFKANSQNKETSELPSMKPSLSNDSELSKSSSQSFGTKLKLGNEKSKQKQFMSKDFPIYSAFYTKTQSIKLSAKGKSSFEVNYLPLQMIKHSAILLFSNDKMGEFLYYLEGNANLPEPSRTLVDEKYLDATKVKYLKSNRPQNRTLTFKCVIGDRIKIKLLIPVCNLERENAIIMATEMRMSDEELKRRKVHGFLSSKSLLESLESLTLNKKIQTSTIKSAAKSSIVHQEEMNYSIFTKLNQYLHVQENLLIKSEDLVSDDNLIPLVIEFNSDVPGNMQTNLELKFLPNDVRIIPLEFRVTEGSFTESSAAFLKFSTNIFDNIRQAIPIKNNSEIPCNYKVEMTSLKGDKSVFKGISQFSIPPKDVYNYDLKFLPNAEETFEVNKTCLIYF</sequence>
<keyword evidence="3" id="KW-0969">Cilium</keyword>
<feature type="domain" description="Calponin-homology (CH)" evidence="2">
    <location>
        <begin position="28"/>
        <end position="151"/>
    </location>
</feature>
<feature type="compositionally biased region" description="Polar residues" evidence="1">
    <location>
        <begin position="304"/>
        <end position="314"/>
    </location>
</feature>
<dbReference type="Gene3D" id="1.10.418.10">
    <property type="entry name" value="Calponin-like domain"/>
    <property type="match status" value="1"/>
</dbReference>
<keyword evidence="4" id="KW-1185">Reference proteome</keyword>
<dbReference type="PROSITE" id="PS50021">
    <property type="entry name" value="CH"/>
    <property type="match status" value="1"/>
</dbReference>
<protein>
    <submittedName>
        <fullName evidence="3">Cilia-and flagella-associated 47</fullName>
    </submittedName>
</protein>
<dbReference type="SUPFAM" id="SSF47576">
    <property type="entry name" value="Calponin-homology domain, CH-domain"/>
    <property type="match status" value="1"/>
</dbReference>
<dbReference type="Proteomes" id="UP000276133">
    <property type="component" value="Unassembled WGS sequence"/>
</dbReference>
<keyword evidence="3" id="KW-0282">Flagellum</keyword>
<dbReference type="InterPro" id="IPR001715">
    <property type="entry name" value="CH_dom"/>
</dbReference>
<comment type="caution">
    <text evidence="3">The sequence shown here is derived from an EMBL/GenBank/DDBJ whole genome shotgun (WGS) entry which is preliminary data.</text>
</comment>
<dbReference type="EMBL" id="REGN01011031">
    <property type="protein sequence ID" value="RMZ98006.1"/>
    <property type="molecule type" value="Genomic_DNA"/>
</dbReference>
<organism evidence="3 4">
    <name type="scientific">Brachionus plicatilis</name>
    <name type="common">Marine rotifer</name>
    <name type="synonym">Brachionus muelleri</name>
    <dbReference type="NCBI Taxonomy" id="10195"/>
    <lineage>
        <taxon>Eukaryota</taxon>
        <taxon>Metazoa</taxon>
        <taxon>Spiralia</taxon>
        <taxon>Gnathifera</taxon>
        <taxon>Rotifera</taxon>
        <taxon>Eurotatoria</taxon>
        <taxon>Monogononta</taxon>
        <taxon>Pseudotrocha</taxon>
        <taxon>Ploima</taxon>
        <taxon>Brachionidae</taxon>
        <taxon>Brachionus</taxon>
    </lineage>
</organism>
<evidence type="ECO:0000313" key="4">
    <source>
        <dbReference type="Proteomes" id="UP000276133"/>
    </source>
</evidence>
<dbReference type="GO" id="GO:0060271">
    <property type="term" value="P:cilium assembly"/>
    <property type="evidence" value="ECO:0007669"/>
    <property type="project" value="TreeGrafter"/>
</dbReference>
<feature type="compositionally biased region" description="Low complexity" evidence="1">
    <location>
        <begin position="325"/>
        <end position="339"/>
    </location>
</feature>
<name>A0A3M7PFW6_BRAPC</name>
<reference evidence="3 4" key="1">
    <citation type="journal article" date="2018" name="Sci. Rep.">
        <title>Genomic signatures of local adaptation to the degree of environmental predictability in rotifers.</title>
        <authorList>
            <person name="Franch-Gras L."/>
            <person name="Hahn C."/>
            <person name="Garcia-Roger E.M."/>
            <person name="Carmona M.J."/>
            <person name="Serra M."/>
            <person name="Gomez A."/>
        </authorList>
    </citation>
    <scope>NUCLEOTIDE SEQUENCE [LARGE SCALE GENOMIC DNA]</scope>
    <source>
        <strain evidence="3">HYR1</strain>
    </source>
</reference>
<dbReference type="InterPro" id="IPR036872">
    <property type="entry name" value="CH_dom_sf"/>
</dbReference>
<evidence type="ECO:0000313" key="3">
    <source>
        <dbReference type="EMBL" id="RMZ98006.1"/>
    </source>
</evidence>
<dbReference type="Pfam" id="PF00307">
    <property type="entry name" value="CH"/>
    <property type="match status" value="1"/>
</dbReference>
<dbReference type="CDD" id="cd21218">
    <property type="entry name" value="CH_PLS_FIM_rpt2"/>
    <property type="match status" value="1"/>
</dbReference>
<dbReference type="PANTHER" id="PTHR45912:SF3">
    <property type="entry name" value="CILIA- AND FLAGELLA-ASSOCIATED PROTEIN 47"/>
    <property type="match status" value="1"/>
</dbReference>
<evidence type="ECO:0000259" key="2">
    <source>
        <dbReference type="PROSITE" id="PS50021"/>
    </source>
</evidence>
<evidence type="ECO:0000256" key="1">
    <source>
        <dbReference type="SAM" id="MobiDB-lite"/>
    </source>
</evidence>
<dbReference type="AlphaFoldDB" id="A0A3M7PFW6"/>
<dbReference type="STRING" id="10195.A0A3M7PFW6"/>
<dbReference type="GO" id="GO:0005929">
    <property type="term" value="C:cilium"/>
    <property type="evidence" value="ECO:0007669"/>
    <property type="project" value="TreeGrafter"/>
</dbReference>
<dbReference type="OrthoDB" id="10060824at2759"/>
<gene>
    <name evidence="3" type="ORF">BpHYR1_037353</name>
</gene>
<dbReference type="PANTHER" id="PTHR45912">
    <property type="entry name" value="CILIA- AND FLAGELLA-ASSOCIATED PROTEIN 47"/>
    <property type="match status" value="1"/>
</dbReference>